<dbReference type="OrthoDB" id="7734412at2759"/>
<dbReference type="VEuPathDB" id="VectorBase:ASIS016441"/>
<organism evidence="3 4">
    <name type="scientific">Anopheles sinensis</name>
    <name type="common">Mosquito</name>
    <dbReference type="NCBI Taxonomy" id="74873"/>
    <lineage>
        <taxon>Eukaryota</taxon>
        <taxon>Metazoa</taxon>
        <taxon>Ecdysozoa</taxon>
        <taxon>Arthropoda</taxon>
        <taxon>Hexapoda</taxon>
        <taxon>Insecta</taxon>
        <taxon>Pterygota</taxon>
        <taxon>Neoptera</taxon>
        <taxon>Endopterygota</taxon>
        <taxon>Diptera</taxon>
        <taxon>Nematocera</taxon>
        <taxon>Culicoidea</taxon>
        <taxon>Culicidae</taxon>
        <taxon>Anophelinae</taxon>
        <taxon>Anopheles</taxon>
    </lineage>
</organism>
<dbReference type="AlphaFoldDB" id="A0A084W875"/>
<proteinExistence type="predicted"/>
<feature type="signal peptide" evidence="1">
    <location>
        <begin position="1"/>
        <end position="28"/>
    </location>
</feature>
<sequence length="518" mass="55303">MKMNWGCNALPLLVLVVVLGTTLQHARAEPRPDFGIKAVLSGTPRVITLSTTLSNTFDKVDNTNLPLVSGYNLLNNMKTALLQIGTKITTKGTAITTALNTLAADKSNVNAAPLFQAVSTAITELSQLVQTGLTAELAVLKQLNSKSLIVDGLGDGFRSIVEKLNGLSGALDRLKAGVIAARDAPGNSPTAVSSNNLRKFITSTMVPDVQDALTRLNGEVPSVQYVIESAQKRLVVADAFISDIKDEAQENVGFVRDDFQDLQNKATIVGENIAAGFDDLVTPVYNAQLAALSAVQSTIEGISTYADDLQPALTSLDLLLEADFLGTLTTSLEDEFANYNTALDGSIGTDTAIKSFFVAEACGVVKSLVNSLAASGDYAEYCFVKYSNKAYSQFGIAYYLLSQCYQVEQVRLERLQDLTATITQMIIYDIEDLGEAISSCAPLNDGAPCLTLIGPHYEVLATTIDDKQTYLLNYVDKELKLSLQRVGACVAVSKYSMVVALQPIPANLATCNASGYAA</sequence>
<evidence type="ECO:0000313" key="3">
    <source>
        <dbReference type="EnsemblMetazoa" id="ASIC014418-PA"/>
    </source>
</evidence>
<evidence type="ECO:0000313" key="2">
    <source>
        <dbReference type="EMBL" id="KFB46419.1"/>
    </source>
</evidence>
<dbReference type="EMBL" id="KE525317">
    <property type="protein sequence ID" value="KFB46419.1"/>
    <property type="molecule type" value="Genomic_DNA"/>
</dbReference>
<dbReference type="EMBL" id="ATLV01021376">
    <property type="status" value="NOT_ANNOTATED_CDS"/>
    <property type="molecule type" value="Genomic_DNA"/>
</dbReference>
<dbReference type="Proteomes" id="UP000030765">
    <property type="component" value="Unassembled WGS sequence"/>
</dbReference>
<keyword evidence="4" id="KW-1185">Reference proteome</keyword>
<evidence type="ECO:0000313" key="4">
    <source>
        <dbReference type="Proteomes" id="UP000030765"/>
    </source>
</evidence>
<protein>
    <recommendedName>
        <fullName evidence="5">Secreted protein</fullName>
    </recommendedName>
</protein>
<feature type="chain" id="PRO_5001784484" description="Secreted protein" evidence="1">
    <location>
        <begin position="29"/>
        <end position="518"/>
    </location>
</feature>
<reference evidence="2 4" key="1">
    <citation type="journal article" date="2014" name="BMC Genomics">
        <title>Genome sequence of Anopheles sinensis provides insight into genetics basis of mosquito competence for malaria parasites.</title>
        <authorList>
            <person name="Zhou D."/>
            <person name="Zhang D."/>
            <person name="Ding G."/>
            <person name="Shi L."/>
            <person name="Hou Q."/>
            <person name="Ye Y."/>
            <person name="Xu Y."/>
            <person name="Zhou H."/>
            <person name="Xiong C."/>
            <person name="Li S."/>
            <person name="Yu J."/>
            <person name="Hong S."/>
            <person name="Yu X."/>
            <person name="Zou P."/>
            <person name="Chen C."/>
            <person name="Chang X."/>
            <person name="Wang W."/>
            <person name="Lv Y."/>
            <person name="Sun Y."/>
            <person name="Ma L."/>
            <person name="Shen B."/>
            <person name="Zhu C."/>
        </authorList>
    </citation>
    <scope>NUCLEOTIDE SEQUENCE [LARGE SCALE GENOMIC DNA]</scope>
</reference>
<evidence type="ECO:0000256" key="1">
    <source>
        <dbReference type="SAM" id="SignalP"/>
    </source>
</evidence>
<dbReference type="OMA" id="NMNLRRY"/>
<reference evidence="3" key="2">
    <citation type="submission" date="2020-05" db="UniProtKB">
        <authorList>
            <consortium name="EnsemblMetazoa"/>
        </authorList>
    </citation>
    <scope>IDENTIFICATION</scope>
</reference>
<gene>
    <name evidence="2" type="ORF">ZHAS_00014418</name>
</gene>
<name>A0A084W875_ANOSI</name>
<dbReference type="VEuPathDB" id="VectorBase:ASIC014418"/>
<evidence type="ECO:0008006" key="5">
    <source>
        <dbReference type="Google" id="ProtNLM"/>
    </source>
</evidence>
<keyword evidence="1" id="KW-0732">Signal</keyword>
<dbReference type="EnsemblMetazoa" id="ASIC014418-RA">
    <property type="protein sequence ID" value="ASIC014418-PA"/>
    <property type="gene ID" value="ASIC014418"/>
</dbReference>
<accession>A0A084W875</accession>